<dbReference type="EMBL" id="LGKP01000040">
    <property type="protein sequence ID" value="KPL80215.1"/>
    <property type="molecule type" value="Genomic_DNA"/>
</dbReference>
<protein>
    <submittedName>
        <fullName evidence="2">Uncharacterized protein</fullName>
    </submittedName>
</protein>
<dbReference type="AlphaFoldDB" id="A0A0P6XCJ8"/>
<evidence type="ECO:0000313" key="2">
    <source>
        <dbReference type="EMBL" id="KPL80215.1"/>
    </source>
</evidence>
<dbReference type="STRING" id="70996.SE18_24475"/>
<comment type="caution">
    <text evidence="2">The sequence shown here is derived from an EMBL/GenBank/DDBJ whole genome shotgun (WGS) entry which is preliminary data.</text>
</comment>
<organism evidence="2 3">
    <name type="scientific">Herpetosiphon geysericola</name>
    <dbReference type="NCBI Taxonomy" id="70996"/>
    <lineage>
        <taxon>Bacteria</taxon>
        <taxon>Bacillati</taxon>
        <taxon>Chloroflexota</taxon>
        <taxon>Chloroflexia</taxon>
        <taxon>Herpetosiphonales</taxon>
        <taxon>Herpetosiphonaceae</taxon>
        <taxon>Herpetosiphon</taxon>
    </lineage>
</organism>
<evidence type="ECO:0000313" key="3">
    <source>
        <dbReference type="Proteomes" id="UP000050277"/>
    </source>
</evidence>
<proteinExistence type="predicted"/>
<evidence type="ECO:0000256" key="1">
    <source>
        <dbReference type="SAM" id="Phobius"/>
    </source>
</evidence>
<keyword evidence="1" id="KW-0472">Membrane</keyword>
<dbReference type="RefSeq" id="WP_054537099.1">
    <property type="nucleotide sequence ID" value="NZ_LGKP01000040.1"/>
</dbReference>
<dbReference type="Proteomes" id="UP000050277">
    <property type="component" value="Unassembled WGS sequence"/>
</dbReference>
<keyword evidence="1" id="KW-1133">Transmembrane helix</keyword>
<name>A0A0P6XCJ8_9CHLR</name>
<reference evidence="2 3" key="1">
    <citation type="submission" date="2015-07" db="EMBL/GenBank/DDBJ databases">
        <title>Whole genome sequence of Herpetosiphon geysericola DSM 7119.</title>
        <authorList>
            <person name="Hemp J."/>
            <person name="Ward L.M."/>
            <person name="Pace L.A."/>
            <person name="Fischer W.W."/>
        </authorList>
    </citation>
    <scope>NUCLEOTIDE SEQUENCE [LARGE SCALE GENOMIC DNA]</scope>
    <source>
        <strain evidence="2 3">DSM 7119</strain>
    </source>
</reference>
<sequence length="102" mass="11328">MIESLLCTIAAAASAVAASFIIRNRTHQLIVVVIASLFWFAVWCVLIEPMYLLFAVFAGWLTLVVGLSSLFMGMAKHLAALKHEHQRPMISTPLTQEDIDKQ</sequence>
<dbReference type="OrthoDB" id="9977174at2"/>
<accession>A0A0P6XCJ8</accession>
<feature type="transmembrane region" description="Helical" evidence="1">
    <location>
        <begin position="27"/>
        <end position="46"/>
    </location>
</feature>
<gene>
    <name evidence="2" type="ORF">SE18_24475</name>
</gene>
<keyword evidence="1" id="KW-0812">Transmembrane</keyword>
<feature type="transmembrane region" description="Helical" evidence="1">
    <location>
        <begin position="51"/>
        <end position="72"/>
    </location>
</feature>
<keyword evidence="3" id="KW-1185">Reference proteome</keyword>